<dbReference type="SUPFAM" id="SSF55729">
    <property type="entry name" value="Acyl-CoA N-acyltransferases (Nat)"/>
    <property type="match status" value="1"/>
</dbReference>
<feature type="domain" description="N-acetyltransferase" evidence="1">
    <location>
        <begin position="45"/>
        <end position="201"/>
    </location>
</feature>
<dbReference type="CDD" id="cd04301">
    <property type="entry name" value="NAT_SF"/>
    <property type="match status" value="1"/>
</dbReference>
<organism evidence="2 3">
    <name type="scientific">Penicillium arizonense</name>
    <dbReference type="NCBI Taxonomy" id="1835702"/>
    <lineage>
        <taxon>Eukaryota</taxon>
        <taxon>Fungi</taxon>
        <taxon>Dikarya</taxon>
        <taxon>Ascomycota</taxon>
        <taxon>Pezizomycotina</taxon>
        <taxon>Eurotiomycetes</taxon>
        <taxon>Eurotiomycetidae</taxon>
        <taxon>Eurotiales</taxon>
        <taxon>Aspergillaceae</taxon>
        <taxon>Penicillium</taxon>
    </lineage>
</organism>
<dbReference type="PANTHER" id="PTHR43415:SF3">
    <property type="entry name" value="GNAT-FAMILY ACETYLTRANSFERASE"/>
    <property type="match status" value="1"/>
</dbReference>
<dbReference type="OrthoDB" id="64477at2759"/>
<dbReference type="PROSITE" id="PS51186">
    <property type="entry name" value="GNAT"/>
    <property type="match status" value="1"/>
</dbReference>
<dbReference type="Gene3D" id="3.40.630.30">
    <property type="match status" value="1"/>
</dbReference>
<gene>
    <name evidence="2" type="ORF">PENARI_c010G09934</name>
</gene>
<sequence>MASTDVPEHIFRSKRLLYRAAEDNEEDKAFLQKQILNDHTIQAMSTARLARPAHKRSSEEFVRRFHDAVLGVMICLQPEYQRRDDTKPSSDTETFKLTPIGHLSLFNILGQETSHHRNLTLGISLAPGFRGKGYGGEAINWALDWAFRYAGVHRVGLSTFSYNENALKLYRKLGFVEEGREREAIYHLRVWHDVVSFSMLEHEWEKLREVEKI</sequence>
<dbReference type="InterPro" id="IPR016181">
    <property type="entry name" value="Acyl_CoA_acyltransferase"/>
</dbReference>
<accession>A0A1F5LH81</accession>
<dbReference type="PANTHER" id="PTHR43415">
    <property type="entry name" value="SPERMIDINE N(1)-ACETYLTRANSFERASE"/>
    <property type="match status" value="1"/>
</dbReference>
<dbReference type="EMBL" id="LXJU01000010">
    <property type="protein sequence ID" value="OGE52487.1"/>
    <property type="molecule type" value="Genomic_DNA"/>
</dbReference>
<comment type="caution">
    <text evidence="2">The sequence shown here is derived from an EMBL/GenBank/DDBJ whole genome shotgun (WGS) entry which is preliminary data.</text>
</comment>
<evidence type="ECO:0000313" key="2">
    <source>
        <dbReference type="EMBL" id="OGE52487.1"/>
    </source>
</evidence>
<dbReference type="GO" id="GO:0016747">
    <property type="term" value="F:acyltransferase activity, transferring groups other than amino-acyl groups"/>
    <property type="evidence" value="ECO:0007669"/>
    <property type="project" value="InterPro"/>
</dbReference>
<dbReference type="RefSeq" id="XP_022487929.1">
    <property type="nucleotide sequence ID" value="XM_022632381.1"/>
</dbReference>
<proteinExistence type="predicted"/>
<evidence type="ECO:0000313" key="3">
    <source>
        <dbReference type="Proteomes" id="UP000177622"/>
    </source>
</evidence>
<dbReference type="AlphaFoldDB" id="A0A1F5LH81"/>
<dbReference type="Proteomes" id="UP000177622">
    <property type="component" value="Unassembled WGS sequence"/>
</dbReference>
<dbReference type="InterPro" id="IPR000182">
    <property type="entry name" value="GNAT_dom"/>
</dbReference>
<name>A0A1F5LH81_PENAI</name>
<dbReference type="GeneID" id="34577115"/>
<dbReference type="STRING" id="1835702.A0A1F5LH81"/>
<keyword evidence="3" id="KW-1185">Reference proteome</keyword>
<protein>
    <recommendedName>
        <fullName evidence="1">N-acetyltransferase domain-containing protein</fullName>
    </recommendedName>
</protein>
<dbReference type="Pfam" id="PF00583">
    <property type="entry name" value="Acetyltransf_1"/>
    <property type="match status" value="1"/>
</dbReference>
<evidence type="ECO:0000259" key="1">
    <source>
        <dbReference type="PROSITE" id="PS51186"/>
    </source>
</evidence>
<reference evidence="2 3" key="1">
    <citation type="journal article" date="2016" name="Sci. Rep.">
        <title>Penicillium arizonense, a new, genome sequenced fungal species, reveals a high chemical diversity in secreted metabolites.</title>
        <authorList>
            <person name="Grijseels S."/>
            <person name="Nielsen J.C."/>
            <person name="Randelovic M."/>
            <person name="Nielsen J."/>
            <person name="Nielsen K.F."/>
            <person name="Workman M."/>
            <person name="Frisvad J.C."/>
        </authorList>
    </citation>
    <scope>NUCLEOTIDE SEQUENCE [LARGE SCALE GENOMIC DNA]</scope>
    <source>
        <strain evidence="2 3">CBS 141311</strain>
    </source>
</reference>